<feature type="region of interest" description="Disordered" evidence="1">
    <location>
        <begin position="155"/>
        <end position="195"/>
    </location>
</feature>
<dbReference type="OrthoDB" id="1433701at2759"/>
<gene>
    <name evidence="2" type="ORF">MERR_LOCUS30882</name>
</gene>
<evidence type="ECO:0000313" key="2">
    <source>
        <dbReference type="EMBL" id="CAA7043647.1"/>
    </source>
</evidence>
<comment type="caution">
    <text evidence="2">The sequence shown here is derived from an EMBL/GenBank/DDBJ whole genome shotgun (WGS) entry which is preliminary data.</text>
</comment>
<keyword evidence="3" id="KW-1185">Reference proteome</keyword>
<organism evidence="2 3">
    <name type="scientific">Microthlaspi erraticum</name>
    <dbReference type="NCBI Taxonomy" id="1685480"/>
    <lineage>
        <taxon>Eukaryota</taxon>
        <taxon>Viridiplantae</taxon>
        <taxon>Streptophyta</taxon>
        <taxon>Embryophyta</taxon>
        <taxon>Tracheophyta</taxon>
        <taxon>Spermatophyta</taxon>
        <taxon>Magnoliopsida</taxon>
        <taxon>eudicotyledons</taxon>
        <taxon>Gunneridae</taxon>
        <taxon>Pentapetalae</taxon>
        <taxon>rosids</taxon>
        <taxon>malvids</taxon>
        <taxon>Brassicales</taxon>
        <taxon>Brassicaceae</taxon>
        <taxon>Coluteocarpeae</taxon>
        <taxon>Microthlaspi</taxon>
    </lineage>
</organism>
<sequence length="195" mass="22500">MMAEILRNQGKKWRDKEKLIESNLQHSRLLWRFDSKLARRSKLCWNRWLAWEEAWNDEHDVFTNQESPNEKRMLWRKELSTISSQEKNGAKEKSGNQSKERAVAAITLRNGKGYEPPASSSREAMPPVKKKPMEYVIIGDGTEPPKEVHVRIEPGTQEEVEKPLKNQECMSQRSHTKCSFSTQEGEGASKTQGSC</sequence>
<dbReference type="Proteomes" id="UP000467841">
    <property type="component" value="Unassembled WGS sequence"/>
</dbReference>
<feature type="region of interest" description="Disordered" evidence="1">
    <location>
        <begin position="111"/>
        <end position="130"/>
    </location>
</feature>
<dbReference type="AlphaFoldDB" id="A0A6D2JJ81"/>
<dbReference type="EMBL" id="CACVBM020001285">
    <property type="protein sequence ID" value="CAA7043647.1"/>
    <property type="molecule type" value="Genomic_DNA"/>
</dbReference>
<protein>
    <submittedName>
        <fullName evidence="2">Uncharacterized protein</fullName>
    </submittedName>
</protein>
<evidence type="ECO:0000313" key="3">
    <source>
        <dbReference type="Proteomes" id="UP000467841"/>
    </source>
</evidence>
<evidence type="ECO:0000256" key="1">
    <source>
        <dbReference type="SAM" id="MobiDB-lite"/>
    </source>
</evidence>
<name>A0A6D2JJ81_9BRAS</name>
<feature type="compositionally biased region" description="Basic and acidic residues" evidence="1">
    <location>
        <begin position="88"/>
        <end position="102"/>
    </location>
</feature>
<proteinExistence type="predicted"/>
<feature type="region of interest" description="Disordered" evidence="1">
    <location>
        <begin position="83"/>
        <end position="102"/>
    </location>
</feature>
<accession>A0A6D2JJ81</accession>
<reference evidence="2" key="1">
    <citation type="submission" date="2020-01" db="EMBL/GenBank/DDBJ databases">
        <authorList>
            <person name="Mishra B."/>
        </authorList>
    </citation>
    <scope>NUCLEOTIDE SEQUENCE [LARGE SCALE GENOMIC DNA]</scope>
</reference>
<feature type="compositionally biased region" description="Polar residues" evidence="1">
    <location>
        <begin position="168"/>
        <end position="195"/>
    </location>
</feature>